<sequence length="336" mass="36690">DGMKVRVIGTPKVHEKSGQFRITVEQVELVGEGALKRAFELLKKKLAGEGLFADERKRPIPRFPERIGVIASRESAAFADFKRILGNRWGGVAIQLAHVQVQGAQAIPDIVGAFKYFQTAKPRPDVLVLMRGGGSLEDLQAFNSEEVAYAIFGSKIPVVVGVGHERDESIADYVADLRASTPSNAAELVVPDRREVAYAVDSMAGKIYGTLASLIRGMKSDVDHFVLRLDRMLRSQVHRADALAVRLVAATSSWLGRTRERLEGSIRLLKNLDPRAVLRRGYSITRLANGKILRTATVAVGTELQTILAAGQIRSKVIGKQSSLFDAASHECAARE</sequence>
<gene>
    <name evidence="3" type="ORF">A3F28_02465</name>
</gene>
<evidence type="ECO:0000259" key="2">
    <source>
        <dbReference type="Pfam" id="PF02601"/>
    </source>
</evidence>
<evidence type="ECO:0000313" key="3">
    <source>
        <dbReference type="EMBL" id="OGL79544.1"/>
    </source>
</evidence>
<comment type="caution">
    <text evidence="3">The sequence shown here is derived from an EMBL/GenBank/DDBJ whole genome shotgun (WGS) entry which is preliminary data.</text>
</comment>
<dbReference type="EMBL" id="MGEG01000011">
    <property type="protein sequence ID" value="OGL79544.1"/>
    <property type="molecule type" value="Genomic_DNA"/>
</dbReference>
<dbReference type="Pfam" id="PF02601">
    <property type="entry name" value="Exonuc_VII_L"/>
    <property type="match status" value="1"/>
</dbReference>
<protein>
    <recommendedName>
        <fullName evidence="1">Exodeoxyribonuclease VII large subunit</fullName>
        <ecNumber evidence="1">3.1.11.6</ecNumber>
    </recommendedName>
</protein>
<reference evidence="3 4" key="1">
    <citation type="journal article" date="2016" name="Nat. Commun.">
        <title>Thousands of microbial genomes shed light on interconnected biogeochemical processes in an aquifer system.</title>
        <authorList>
            <person name="Anantharaman K."/>
            <person name="Brown C.T."/>
            <person name="Hug L.A."/>
            <person name="Sharon I."/>
            <person name="Castelle C.J."/>
            <person name="Probst A.J."/>
            <person name="Thomas B.C."/>
            <person name="Singh A."/>
            <person name="Wilkins M.J."/>
            <person name="Karaoz U."/>
            <person name="Brodie E.L."/>
            <person name="Williams K.H."/>
            <person name="Hubbard S.S."/>
            <person name="Banfield J.F."/>
        </authorList>
    </citation>
    <scope>NUCLEOTIDE SEQUENCE [LARGE SCALE GENOMIC DNA]</scope>
</reference>
<dbReference type="EC" id="3.1.11.6" evidence="1"/>
<dbReference type="AlphaFoldDB" id="A0A1F7UP54"/>
<dbReference type="GO" id="GO:0008855">
    <property type="term" value="F:exodeoxyribonuclease VII activity"/>
    <property type="evidence" value="ECO:0007669"/>
    <property type="project" value="UniProtKB-UniRule"/>
</dbReference>
<dbReference type="GO" id="GO:0009318">
    <property type="term" value="C:exodeoxyribonuclease VII complex"/>
    <property type="evidence" value="ECO:0007669"/>
    <property type="project" value="UniProtKB-UniRule"/>
</dbReference>
<dbReference type="PANTHER" id="PTHR30008">
    <property type="entry name" value="EXODEOXYRIBONUCLEASE 7 LARGE SUBUNIT"/>
    <property type="match status" value="1"/>
</dbReference>
<dbReference type="Proteomes" id="UP000176598">
    <property type="component" value="Unassembled WGS sequence"/>
</dbReference>
<evidence type="ECO:0000256" key="1">
    <source>
        <dbReference type="NCBIfam" id="TIGR00237"/>
    </source>
</evidence>
<feature type="non-terminal residue" evidence="3">
    <location>
        <position position="1"/>
    </location>
</feature>
<dbReference type="GO" id="GO:0006308">
    <property type="term" value="P:DNA catabolic process"/>
    <property type="evidence" value="ECO:0007669"/>
    <property type="project" value="UniProtKB-UniRule"/>
</dbReference>
<name>A0A1F7UP54_9BACT</name>
<evidence type="ECO:0000313" key="4">
    <source>
        <dbReference type="Proteomes" id="UP000176598"/>
    </source>
</evidence>
<dbReference type="PANTHER" id="PTHR30008:SF0">
    <property type="entry name" value="EXODEOXYRIBONUCLEASE 7 LARGE SUBUNIT"/>
    <property type="match status" value="1"/>
</dbReference>
<dbReference type="NCBIfam" id="TIGR00237">
    <property type="entry name" value="xseA"/>
    <property type="match status" value="1"/>
</dbReference>
<organism evidence="3 4">
    <name type="scientific">Candidatus Uhrbacteria bacterium RIFCSPHIGHO2_12_FULL_57_11</name>
    <dbReference type="NCBI Taxonomy" id="1802398"/>
    <lineage>
        <taxon>Bacteria</taxon>
        <taxon>Candidatus Uhriibacteriota</taxon>
    </lineage>
</organism>
<proteinExistence type="predicted"/>
<accession>A0A1F7UP54</accession>
<dbReference type="InterPro" id="IPR003753">
    <property type="entry name" value="Exonuc_VII_L"/>
</dbReference>
<feature type="domain" description="Exonuclease VII large subunit C-terminal" evidence="2">
    <location>
        <begin position="51"/>
        <end position="247"/>
    </location>
</feature>
<dbReference type="InterPro" id="IPR020579">
    <property type="entry name" value="Exonuc_VII_lsu_C"/>
</dbReference>